<comment type="cofactor">
    <cofactor evidence="6">
        <name>[4Fe-4S] cluster</name>
        <dbReference type="ChEBI" id="CHEBI:49883"/>
    </cofactor>
    <text evidence="6">Binds 2 [4Fe-4S] clusters.</text>
</comment>
<accession>A0A9X2DL63</accession>
<dbReference type="InterPro" id="IPR012257">
    <property type="entry name" value="Glc_ox_4Fe-4S"/>
</dbReference>
<dbReference type="InterPro" id="IPR017896">
    <property type="entry name" value="4Fe4S_Fe-S-bd"/>
</dbReference>
<dbReference type="Pfam" id="PF13183">
    <property type="entry name" value="Fer4_8"/>
    <property type="match status" value="1"/>
</dbReference>
<dbReference type="PIRSF" id="PIRSF000139">
    <property type="entry name" value="Glc_ox_4Fe-4S"/>
    <property type="match status" value="1"/>
</dbReference>
<keyword evidence="3" id="KW-0677">Repeat</keyword>
<dbReference type="Pfam" id="PF02754">
    <property type="entry name" value="CCG"/>
    <property type="match status" value="2"/>
</dbReference>
<protein>
    <recommendedName>
        <fullName evidence="6">Glycolate oxidase iron-sulfur subunit</fullName>
        <ecNumber evidence="6">1.1.99.14</ecNumber>
    </recommendedName>
</protein>
<organism evidence="8 9">
    <name type="scientific">Halalkalibacter oceani</name>
    <dbReference type="NCBI Taxonomy" id="1653776"/>
    <lineage>
        <taxon>Bacteria</taxon>
        <taxon>Bacillati</taxon>
        <taxon>Bacillota</taxon>
        <taxon>Bacilli</taxon>
        <taxon>Bacillales</taxon>
        <taxon>Bacillaceae</taxon>
        <taxon>Halalkalibacter</taxon>
    </lineage>
</organism>
<sequence>MTTKQEETVKAFQERMDYDELMNCMRCGFCLPACPTYGETDQNEAASPRGRIALMKAVVDGKKAPDEDFERQLNLCLGCRACEPACPSGVKYGHLLEEARDILNEHKKQSLPARMLRKTVFDGLFPHQSRMRSVNNMLWLYQKSGLQKVVRGTKLLNIMPGEMATMERVLPEIASPKELKNRPRHIKPAGTVKKKVAFFSGCLMDTMFMKTNDSTLYLLEKAGCEVVIPQSQNCCGALHAHSGEKETAKELAKKNIRAFEEEQVDYIISNAGGCGALLVEYDHLLGDDPEWKERAQHFAGKVKDISTVLLELGLPAMKLPEQVVTYQDSCHLRNVMGGAASPRTLLKQIEGVTFREMKEADRCCGSAGIYNIVQPEMSMQIIDHKMVHAKATEATTIVTANPGCLLQMKVGIEREGLSDSVKAVHIVDLLAAAVREAEKEAEPV</sequence>
<comment type="caution">
    <text evidence="8">The sequence shown here is derived from an EMBL/GenBank/DDBJ whole genome shotgun (WGS) entry which is preliminary data.</text>
</comment>
<dbReference type="Gene3D" id="1.10.1060.10">
    <property type="entry name" value="Alpha-helical ferredoxin"/>
    <property type="match status" value="1"/>
</dbReference>
<evidence type="ECO:0000256" key="3">
    <source>
        <dbReference type="ARBA" id="ARBA00022737"/>
    </source>
</evidence>
<dbReference type="RefSeq" id="WP_251221619.1">
    <property type="nucleotide sequence ID" value="NZ_JAMBOL010000001.1"/>
</dbReference>
<dbReference type="Proteomes" id="UP001139179">
    <property type="component" value="Unassembled WGS sequence"/>
</dbReference>
<keyword evidence="5 6" id="KW-0411">Iron-sulfur</keyword>
<dbReference type="GO" id="GO:0019154">
    <property type="term" value="F:glycolate dehydrogenase activity"/>
    <property type="evidence" value="ECO:0007669"/>
    <property type="project" value="UniProtKB-EC"/>
</dbReference>
<dbReference type="InterPro" id="IPR009051">
    <property type="entry name" value="Helical_ferredxn"/>
</dbReference>
<keyword evidence="2 6" id="KW-0479">Metal-binding</keyword>
<comment type="catalytic activity">
    <reaction evidence="6">
        <text>glycolate + A = glyoxylate + AH2</text>
        <dbReference type="Rhea" id="RHEA:21264"/>
        <dbReference type="ChEBI" id="CHEBI:13193"/>
        <dbReference type="ChEBI" id="CHEBI:17499"/>
        <dbReference type="ChEBI" id="CHEBI:29805"/>
        <dbReference type="ChEBI" id="CHEBI:36655"/>
        <dbReference type="EC" id="1.1.99.14"/>
    </reaction>
</comment>
<dbReference type="GO" id="GO:0051539">
    <property type="term" value="F:4 iron, 4 sulfur cluster binding"/>
    <property type="evidence" value="ECO:0007669"/>
    <property type="project" value="UniProtKB-UniRule"/>
</dbReference>
<dbReference type="AlphaFoldDB" id="A0A9X2DL63"/>
<dbReference type="SUPFAM" id="SSF46548">
    <property type="entry name" value="alpha-helical ferredoxin"/>
    <property type="match status" value="1"/>
</dbReference>
<dbReference type="InterPro" id="IPR004017">
    <property type="entry name" value="Cys_rich_dom"/>
</dbReference>
<evidence type="ECO:0000313" key="9">
    <source>
        <dbReference type="Proteomes" id="UP001139179"/>
    </source>
</evidence>
<gene>
    <name evidence="8" type="ORF">M3202_01600</name>
</gene>
<dbReference type="PROSITE" id="PS00198">
    <property type="entry name" value="4FE4S_FER_1"/>
    <property type="match status" value="1"/>
</dbReference>
<dbReference type="EMBL" id="JAMBOL010000001">
    <property type="protein sequence ID" value="MCM3712764.1"/>
    <property type="molecule type" value="Genomic_DNA"/>
</dbReference>
<keyword evidence="6" id="KW-0249">Electron transport</keyword>
<evidence type="ECO:0000256" key="1">
    <source>
        <dbReference type="ARBA" id="ARBA00022485"/>
    </source>
</evidence>
<comment type="function">
    <text evidence="6">Component of a complex that catalyzes the oxidation of glycolate to glyoxylate.</text>
</comment>
<dbReference type="PROSITE" id="PS51379">
    <property type="entry name" value="4FE4S_FER_2"/>
    <property type="match status" value="2"/>
</dbReference>
<dbReference type="PANTHER" id="PTHR32479:SF17">
    <property type="entry name" value="GLYCOLATE OXIDASE IRON-SULFUR SUBUNIT"/>
    <property type="match status" value="1"/>
</dbReference>
<feature type="domain" description="4Fe-4S ferredoxin-type" evidence="7">
    <location>
        <begin position="14"/>
        <end position="45"/>
    </location>
</feature>
<dbReference type="GO" id="GO:0046872">
    <property type="term" value="F:metal ion binding"/>
    <property type="evidence" value="ECO:0007669"/>
    <property type="project" value="UniProtKB-UniRule"/>
</dbReference>
<keyword evidence="6" id="KW-0813">Transport</keyword>
<evidence type="ECO:0000259" key="7">
    <source>
        <dbReference type="PROSITE" id="PS51379"/>
    </source>
</evidence>
<keyword evidence="1 6" id="KW-0004">4Fe-4S</keyword>
<keyword evidence="4 6" id="KW-0408">Iron</keyword>
<dbReference type="PANTHER" id="PTHR32479">
    <property type="entry name" value="GLYCOLATE OXIDASE IRON-SULFUR SUBUNIT"/>
    <property type="match status" value="1"/>
</dbReference>
<evidence type="ECO:0000256" key="5">
    <source>
        <dbReference type="ARBA" id="ARBA00023014"/>
    </source>
</evidence>
<evidence type="ECO:0000256" key="2">
    <source>
        <dbReference type="ARBA" id="ARBA00022723"/>
    </source>
</evidence>
<reference evidence="8" key="1">
    <citation type="submission" date="2022-05" db="EMBL/GenBank/DDBJ databases">
        <title>Comparative Genomics of Spacecraft Associated Microbes.</title>
        <authorList>
            <person name="Tran M.T."/>
            <person name="Wright A."/>
            <person name="Seuylemezian A."/>
            <person name="Eisen J."/>
            <person name="Coil D."/>
        </authorList>
    </citation>
    <scope>NUCLEOTIDE SEQUENCE</scope>
    <source>
        <strain evidence="8">214.1.1</strain>
    </source>
</reference>
<proteinExistence type="predicted"/>
<dbReference type="EC" id="1.1.99.14" evidence="6"/>
<evidence type="ECO:0000256" key="6">
    <source>
        <dbReference type="PIRNR" id="PIRNR000139"/>
    </source>
</evidence>
<evidence type="ECO:0000313" key="8">
    <source>
        <dbReference type="EMBL" id="MCM3712764.1"/>
    </source>
</evidence>
<name>A0A9X2DL63_9BACI</name>
<evidence type="ECO:0000256" key="4">
    <source>
        <dbReference type="ARBA" id="ARBA00023004"/>
    </source>
</evidence>
<comment type="catalytic activity">
    <reaction evidence="6">
        <text>(R)-lactate + A = pyruvate + AH2</text>
        <dbReference type="Rhea" id="RHEA:15089"/>
        <dbReference type="ChEBI" id="CHEBI:13193"/>
        <dbReference type="ChEBI" id="CHEBI:15361"/>
        <dbReference type="ChEBI" id="CHEBI:16004"/>
        <dbReference type="ChEBI" id="CHEBI:17499"/>
    </reaction>
</comment>
<feature type="domain" description="4Fe-4S ferredoxin-type" evidence="7">
    <location>
        <begin position="67"/>
        <end position="90"/>
    </location>
</feature>
<dbReference type="InterPro" id="IPR017900">
    <property type="entry name" value="4Fe4S_Fe_S_CS"/>
</dbReference>
<keyword evidence="9" id="KW-1185">Reference proteome</keyword>